<evidence type="ECO:0000259" key="1">
    <source>
        <dbReference type="Pfam" id="PF12146"/>
    </source>
</evidence>
<evidence type="ECO:0000313" key="2">
    <source>
        <dbReference type="EMBL" id="SFT40379.1"/>
    </source>
</evidence>
<sequence>MNGMNTQFKNKPPVVLIHGMWSTAVAMQDVAAVFTQQGFEVHALTLPMHFDKSSYTTADKQTLAKLRLQDYVAFIMAEIAKLDRPAIIVGHSMGGLLAQLVAARTHVAKLILLSSAAPGGINAWSWSVIRTFGRNLFLFPLWRRVTHITLAQIRYGIANTQPDSVQQLIYQHATYESGRATFQMGVSGFFPTGYSRVNSASIRCPILIIAGNKDRVTPIKAQRAMAKKYARNKAQFIELEGVCHWTVGGEHVEVVRSAMLSWLAEDAQA</sequence>
<comment type="caution">
    <text evidence="2">The sequence shown here is derived from an EMBL/GenBank/DDBJ whole genome shotgun (WGS) entry which is preliminary data.</text>
</comment>
<proteinExistence type="predicted"/>
<dbReference type="InterPro" id="IPR029058">
    <property type="entry name" value="AB_hydrolase_fold"/>
</dbReference>
<dbReference type="EMBL" id="FPAZ01000002">
    <property type="protein sequence ID" value="SFT40379.1"/>
    <property type="molecule type" value="Genomic_DNA"/>
</dbReference>
<dbReference type="PANTHER" id="PTHR43689">
    <property type="entry name" value="HYDROLASE"/>
    <property type="match status" value="1"/>
</dbReference>
<dbReference type="Gene3D" id="3.40.50.1820">
    <property type="entry name" value="alpha/beta hydrolase"/>
    <property type="match status" value="1"/>
</dbReference>
<protein>
    <submittedName>
        <fullName evidence="2">Pimeloyl-ACP methyl ester carboxylesterase</fullName>
    </submittedName>
</protein>
<dbReference type="PANTHER" id="PTHR43689:SF8">
    <property type="entry name" value="ALPHA_BETA-HYDROLASES SUPERFAMILY PROTEIN"/>
    <property type="match status" value="1"/>
</dbReference>
<dbReference type="Pfam" id="PF12146">
    <property type="entry name" value="Hydrolase_4"/>
    <property type="match status" value="1"/>
</dbReference>
<dbReference type="InterPro" id="IPR022742">
    <property type="entry name" value="Hydrolase_4"/>
</dbReference>
<reference evidence="2 3" key="1">
    <citation type="submission" date="2016-10" db="EMBL/GenBank/DDBJ databases">
        <authorList>
            <person name="Varghese N."/>
            <person name="Submissions S."/>
        </authorList>
    </citation>
    <scope>NUCLEOTIDE SEQUENCE [LARGE SCALE GENOMIC DNA]</scope>
    <source>
        <strain evidence="2 3">CGMCC 1.8499</strain>
    </source>
</reference>
<name>A0ABY1GB59_9GAMM</name>
<organism evidence="2 3">
    <name type="scientific">Pseudoalteromonas lipolytica</name>
    <dbReference type="NCBI Taxonomy" id="570156"/>
    <lineage>
        <taxon>Bacteria</taxon>
        <taxon>Pseudomonadati</taxon>
        <taxon>Pseudomonadota</taxon>
        <taxon>Gammaproteobacteria</taxon>
        <taxon>Alteromonadales</taxon>
        <taxon>Pseudoalteromonadaceae</taxon>
        <taxon>Pseudoalteromonas</taxon>
    </lineage>
</organism>
<keyword evidence="3" id="KW-1185">Reference proteome</keyword>
<evidence type="ECO:0000313" key="3">
    <source>
        <dbReference type="Proteomes" id="UP000183805"/>
    </source>
</evidence>
<feature type="domain" description="Serine aminopeptidase S33" evidence="1">
    <location>
        <begin position="12"/>
        <end position="246"/>
    </location>
</feature>
<dbReference type="Proteomes" id="UP000183805">
    <property type="component" value="Unassembled WGS sequence"/>
</dbReference>
<dbReference type="SUPFAM" id="SSF53474">
    <property type="entry name" value="alpha/beta-Hydrolases"/>
    <property type="match status" value="1"/>
</dbReference>
<gene>
    <name evidence="2" type="ORF">SAMN04487854_102187</name>
</gene>
<accession>A0ABY1GB59</accession>